<gene>
    <name evidence="1" type="ORF">JYE49_14320</name>
</gene>
<accession>A0AC61N1C8</accession>
<evidence type="ECO:0000313" key="2">
    <source>
        <dbReference type="Proteomes" id="UP000682782"/>
    </source>
</evidence>
<proteinExistence type="predicted"/>
<reference evidence="1" key="1">
    <citation type="submission" date="2021-01" db="EMBL/GenBank/DDBJ databases">
        <title>Complete genome sequence of Clostridiales bacterium R-7.</title>
        <authorList>
            <person name="Mahoney-Kurpe S.C."/>
            <person name="Palevich N."/>
            <person name="Koike S."/>
            <person name="Moon C.D."/>
            <person name="Attwood G.T."/>
        </authorList>
    </citation>
    <scope>NUCLEOTIDE SEQUENCE</scope>
    <source>
        <strain evidence="1">R-7</strain>
    </source>
</reference>
<dbReference type="EMBL" id="CP068393">
    <property type="protein sequence ID" value="QUC66989.1"/>
    <property type="molecule type" value="Genomic_DNA"/>
</dbReference>
<keyword evidence="2" id="KW-1185">Reference proteome</keyword>
<dbReference type="Proteomes" id="UP000682782">
    <property type="component" value="Chromosome"/>
</dbReference>
<evidence type="ECO:0000313" key="1">
    <source>
        <dbReference type="EMBL" id="QUC66989.1"/>
    </source>
</evidence>
<organism evidence="1 2">
    <name type="scientific">Aristaeella hokkaidonensis</name>
    <dbReference type="NCBI Taxonomy" id="3046382"/>
    <lineage>
        <taxon>Bacteria</taxon>
        <taxon>Bacillati</taxon>
        <taxon>Bacillota</taxon>
        <taxon>Clostridia</taxon>
        <taxon>Eubacteriales</taxon>
        <taxon>Aristaeellaceae</taxon>
        <taxon>Aristaeella</taxon>
    </lineage>
</organism>
<protein>
    <submittedName>
        <fullName evidence="1">ABC-2 family transporter protein</fullName>
    </submittedName>
</protein>
<sequence>MNTLRLYCRSMAMLIKSQLQYPLSFLMQTLAQLVMEGGELLAVILLIDRFDRVNQWGPGDLYFFFGLMSVSFYLTEIFGRGLTGNFPSMVRNGQLDTLMLRPRGILTQVLCSGADPRRIACIAVGTVSLIMGSRISAIAWSPLKVLMMAESIFFSFWLILGLFMVEAILTIHSVKSIELANTLTYGGRSACEYPSDIYPRPLRILFTVVAPFALVMHVPASIILDKPLFGWPVWTGFVTPLAGLVLFFIMYMLFRKALKFYRSTGS</sequence>
<name>A0AC61N1C8_9FIRM</name>